<proteinExistence type="predicted"/>
<keyword evidence="2" id="KW-1185">Reference proteome</keyword>
<evidence type="ECO:0000313" key="1">
    <source>
        <dbReference type="EMBL" id="CAI9596872.1"/>
    </source>
</evidence>
<dbReference type="EMBL" id="CATNWA010016976">
    <property type="protein sequence ID" value="CAI9596872.1"/>
    <property type="molecule type" value="Genomic_DNA"/>
</dbReference>
<feature type="non-terminal residue" evidence="1">
    <location>
        <position position="1"/>
    </location>
</feature>
<dbReference type="Proteomes" id="UP001162483">
    <property type="component" value="Unassembled WGS sequence"/>
</dbReference>
<accession>A0ABN9FLX9</accession>
<gene>
    <name evidence="1" type="ORF">SPARVUS_LOCUS12136759</name>
</gene>
<organism evidence="1 2">
    <name type="scientific">Staurois parvus</name>
    <dbReference type="NCBI Taxonomy" id="386267"/>
    <lineage>
        <taxon>Eukaryota</taxon>
        <taxon>Metazoa</taxon>
        <taxon>Chordata</taxon>
        <taxon>Craniata</taxon>
        <taxon>Vertebrata</taxon>
        <taxon>Euteleostomi</taxon>
        <taxon>Amphibia</taxon>
        <taxon>Batrachia</taxon>
        <taxon>Anura</taxon>
        <taxon>Neobatrachia</taxon>
        <taxon>Ranoidea</taxon>
        <taxon>Ranidae</taxon>
        <taxon>Staurois</taxon>
    </lineage>
</organism>
<evidence type="ECO:0000313" key="2">
    <source>
        <dbReference type="Proteomes" id="UP001162483"/>
    </source>
</evidence>
<reference evidence="1" key="1">
    <citation type="submission" date="2023-05" db="EMBL/GenBank/DDBJ databases">
        <authorList>
            <person name="Stuckert A."/>
        </authorList>
    </citation>
    <scope>NUCLEOTIDE SEQUENCE</scope>
</reference>
<comment type="caution">
    <text evidence="1">The sequence shown here is derived from an EMBL/GenBank/DDBJ whole genome shotgun (WGS) entry which is preliminary data.</text>
</comment>
<sequence length="71" mass="7980">KPTTVKSVYICSKACLLYSLRILRGNPLHCVKRLFDPVFTDPPLLLLSPIHLVIVQSSRSHSAHAQFSVYC</sequence>
<name>A0ABN9FLX9_9NEOB</name>
<protein>
    <submittedName>
        <fullName evidence="1">Uncharacterized protein</fullName>
    </submittedName>
</protein>